<evidence type="ECO:0000313" key="5">
    <source>
        <dbReference type="Proteomes" id="UP000887578"/>
    </source>
</evidence>
<keyword evidence="2" id="KW-0813">Transport</keyword>
<dbReference type="PANTHER" id="PTHR23316">
    <property type="entry name" value="IMPORTIN ALPHA"/>
    <property type="match status" value="1"/>
</dbReference>
<accession>A0A914P2C0</accession>
<dbReference type="PROSITE" id="PS50176">
    <property type="entry name" value="ARM_REPEAT"/>
    <property type="match status" value="4"/>
</dbReference>
<comment type="similarity">
    <text evidence="1">Belongs to the importin alpha family.</text>
</comment>
<keyword evidence="5" id="KW-1185">Reference proteome</keyword>
<evidence type="ECO:0000313" key="6">
    <source>
        <dbReference type="WBParaSite" id="PDA_v2.g11376.t1"/>
    </source>
</evidence>
<evidence type="ECO:0000256" key="2">
    <source>
        <dbReference type="ARBA" id="ARBA00022448"/>
    </source>
</evidence>
<dbReference type="Gene3D" id="1.25.10.10">
    <property type="entry name" value="Leucine-rich Repeat Variant"/>
    <property type="match status" value="6"/>
</dbReference>
<evidence type="ECO:0000256" key="4">
    <source>
        <dbReference type="PROSITE-ProRule" id="PRU00259"/>
    </source>
</evidence>
<dbReference type="SMART" id="SM00185">
    <property type="entry name" value="ARM"/>
    <property type="match status" value="15"/>
</dbReference>
<reference evidence="6" key="1">
    <citation type="submission" date="2022-11" db="UniProtKB">
        <authorList>
            <consortium name="WormBaseParasite"/>
        </authorList>
    </citation>
    <scope>IDENTIFICATION</scope>
</reference>
<evidence type="ECO:0000256" key="3">
    <source>
        <dbReference type="ARBA" id="ARBA00022927"/>
    </source>
</evidence>
<feature type="repeat" description="ARM" evidence="4">
    <location>
        <begin position="506"/>
        <end position="548"/>
    </location>
</feature>
<dbReference type="InterPro" id="IPR000225">
    <property type="entry name" value="Armadillo"/>
</dbReference>
<proteinExistence type="inferred from homology"/>
<evidence type="ECO:0000256" key="1">
    <source>
        <dbReference type="ARBA" id="ARBA00010394"/>
    </source>
</evidence>
<dbReference type="AlphaFoldDB" id="A0A914P2C0"/>
<feature type="repeat" description="ARM" evidence="4">
    <location>
        <begin position="214"/>
        <end position="256"/>
    </location>
</feature>
<feature type="repeat" description="ARM" evidence="4">
    <location>
        <begin position="1009"/>
        <end position="1047"/>
    </location>
</feature>
<dbReference type="InterPro" id="IPR016024">
    <property type="entry name" value="ARM-type_fold"/>
</dbReference>
<dbReference type="InterPro" id="IPR011989">
    <property type="entry name" value="ARM-like"/>
</dbReference>
<organism evidence="5 6">
    <name type="scientific">Panagrolaimus davidi</name>
    <dbReference type="NCBI Taxonomy" id="227884"/>
    <lineage>
        <taxon>Eukaryota</taxon>
        <taxon>Metazoa</taxon>
        <taxon>Ecdysozoa</taxon>
        <taxon>Nematoda</taxon>
        <taxon>Chromadorea</taxon>
        <taxon>Rhabditida</taxon>
        <taxon>Tylenchina</taxon>
        <taxon>Panagrolaimomorpha</taxon>
        <taxon>Panagrolaimoidea</taxon>
        <taxon>Panagrolaimidae</taxon>
        <taxon>Panagrolaimus</taxon>
    </lineage>
</organism>
<keyword evidence="3" id="KW-0653">Protein transport</keyword>
<protein>
    <submittedName>
        <fullName evidence="6">Armadillo repeat-containing protein 8</fullName>
    </submittedName>
</protein>
<name>A0A914P2C0_9BILA</name>
<dbReference type="WBParaSite" id="PDA_v2.g11376.t1">
    <property type="protein sequence ID" value="PDA_v2.g11376.t1"/>
    <property type="gene ID" value="PDA_v2.g11376"/>
</dbReference>
<dbReference type="Proteomes" id="UP000887578">
    <property type="component" value="Unplaced"/>
</dbReference>
<sequence length="1122" mass="124666">MEKDICFDEINLQLMEAMKNLDTAKVTTILSPLVMLTEGNPKNCQHIIDAGIVSNLEKLLYMSNNIELTKLVLNILKFISRGNESHKQVIIDEGGIPALMTLLATTDNFLLLLLAAEIFAHIALGNDNQRKVVIEESDVIFAFIDIFNRSKSPIIAEALHSISNMVESIDSFFVPFLVTMLDFENENASLFALKMLEIIACENTLKKQAIIKNGGISALIKVLKNGNNKMHEAAFEVLSVLALGSRKQKQSLIKAGVVPLCINFLDLSNSYISILAAETLENIALGNKKQKQIIIHAGAIPRLVPLICSKNLELCKSAMETILRISNGTIATKHMEIESNIYLRLLKLICSPHSKISINAISLLAKLCEGNEKESQMLLEAGIIPSFLNVLELILEPLKPDDLKKCDAATILFSNIMSNSQGQCKIVLMSEVLSLIEKAKGQKKYKNVQNMPPCHNVPSNAENGKSGIICTEEIFTSLDSNDFKNEQRVSGSAAAATEKLYSAGKGVLSQHIELLHSSNVNLQRIALQALSNFAKGTAEQKHILANSGIIPDIIDFLASDDPGVRYNTLLILFLVSNVTTKNLSETMITHLLNLLKSSNANEWCITSKLFVNIAKGSILENVISTKSFTILLDFLDYCDAIYTPMPVIKLLLFEILFGETKFTYLQSLVLKEDGNRLLKLLLSSDPDLCKYGVTLFYLFLTTRNAKKKKAAFQAEAVPCLLKLLNSTNLQYQILSILLFFSEEHLQELMDNGICPYVIEYCHSTEEQTSHIALSLLTNIVWGSKEQIRIAVEAGATDIIINFLKNVKLSPKTQHFCTKVMISLHTILLELPDQHEDIVKLGGIPVVARLLNPKYKLLCETAMSFFERISHSNIDEVQNVVQKFALIPLTKLFNIKDISTQIIAINTVAKISTRTSEQRKVFLENNIMKQFVKLLLSKNADIILLTVKLFAIFANGSVEEKEAVIKANALLSFSNLLYHEIITICYIVADILHDISFNCSYGIQGIIDVNLIPHLMNMLSSSDINLVLTAAKTIKNIIDGSDEERQIIIQVDTELTLTELLHSADEYVILCTLKAIKVICCSNPTLLAKFVPIISEFKHSENANIRENVIWILINSSCGTVEC</sequence>
<dbReference type="Pfam" id="PF00514">
    <property type="entry name" value="Arm"/>
    <property type="match status" value="1"/>
</dbReference>
<dbReference type="SUPFAM" id="SSF48371">
    <property type="entry name" value="ARM repeat"/>
    <property type="match status" value="4"/>
</dbReference>
<dbReference type="GO" id="GO:0015031">
    <property type="term" value="P:protein transport"/>
    <property type="evidence" value="ECO:0007669"/>
    <property type="project" value="UniProtKB-KW"/>
</dbReference>
<feature type="repeat" description="ARM" evidence="4">
    <location>
        <begin position="94"/>
        <end position="137"/>
    </location>
</feature>